<dbReference type="Gene3D" id="1.20.1050.10">
    <property type="match status" value="1"/>
</dbReference>
<dbReference type="InterPro" id="IPR010987">
    <property type="entry name" value="Glutathione-S-Trfase_C-like"/>
</dbReference>
<evidence type="ECO:0000313" key="4">
    <source>
        <dbReference type="EMBL" id="PTD16822.1"/>
    </source>
</evidence>
<feature type="domain" description="GST C-terminal" evidence="3">
    <location>
        <begin position="85"/>
        <end position="214"/>
    </location>
</feature>
<dbReference type="GO" id="GO:0016740">
    <property type="term" value="F:transferase activity"/>
    <property type="evidence" value="ECO:0007669"/>
    <property type="project" value="UniProtKB-KW"/>
</dbReference>
<dbReference type="RefSeq" id="WP_107395976.1">
    <property type="nucleotide sequence ID" value="NZ_PHHF01000079.1"/>
</dbReference>
<dbReference type="PANTHER" id="PTHR44051">
    <property type="entry name" value="GLUTATHIONE S-TRANSFERASE-RELATED"/>
    <property type="match status" value="1"/>
</dbReference>
<feature type="domain" description="GST N-terminal" evidence="2">
    <location>
        <begin position="1"/>
        <end position="79"/>
    </location>
</feature>
<dbReference type="Pfam" id="PF00043">
    <property type="entry name" value="GST_C"/>
    <property type="match status" value="1"/>
</dbReference>
<dbReference type="InterPro" id="IPR004045">
    <property type="entry name" value="Glutathione_S-Trfase_N"/>
</dbReference>
<proteinExistence type="inferred from homology"/>
<sequence length="217" mass="23480">MKFYFNNGSCSLASHIALEESGLPFETVCVTLAAGQIQQADYLAKNPWGRVPALETAGAVLTENVAILQYIADLVPDRGLLPPSATLERARANRFLSLLSSTVHIAFRPLFRPNRLATTELGQADVIATGVEALNDVLKKLEAELSATEFVLESGYSLCDAYTLVFALWTQKPSARLLVTPTPNLHALAARVIKRPAVQAAMRTEKLIFIDASLTAA</sequence>
<dbReference type="PROSITE" id="PS50405">
    <property type="entry name" value="GST_CTER"/>
    <property type="match status" value="1"/>
</dbReference>
<evidence type="ECO:0000313" key="5">
    <source>
        <dbReference type="Proteomes" id="UP000241206"/>
    </source>
</evidence>
<organism evidence="4 5">
    <name type="scientific">Edaphosphingomonas fennica</name>
    <dbReference type="NCBI Taxonomy" id="114404"/>
    <lineage>
        <taxon>Bacteria</taxon>
        <taxon>Pseudomonadati</taxon>
        <taxon>Pseudomonadota</taxon>
        <taxon>Alphaproteobacteria</taxon>
        <taxon>Sphingomonadales</taxon>
        <taxon>Rhizorhabdaceae</taxon>
        <taxon>Edaphosphingomonas</taxon>
    </lineage>
</organism>
<keyword evidence="4" id="KW-0808">Transferase</keyword>
<dbReference type="CDD" id="cd03057">
    <property type="entry name" value="GST_N_Beta"/>
    <property type="match status" value="1"/>
</dbReference>
<dbReference type="InterPro" id="IPR040079">
    <property type="entry name" value="Glutathione_S-Trfase"/>
</dbReference>
<dbReference type="AlphaFoldDB" id="A0A2T4HLY1"/>
<dbReference type="InterPro" id="IPR036249">
    <property type="entry name" value="Thioredoxin-like_sf"/>
</dbReference>
<dbReference type="InterPro" id="IPR036282">
    <property type="entry name" value="Glutathione-S-Trfase_C_sf"/>
</dbReference>
<dbReference type="Pfam" id="PF02798">
    <property type="entry name" value="GST_N"/>
    <property type="match status" value="1"/>
</dbReference>
<dbReference type="SFLD" id="SFLDG01150">
    <property type="entry name" value="Main.1:_Beta-like"/>
    <property type="match status" value="1"/>
</dbReference>
<comment type="caution">
    <text evidence="4">The sequence shown here is derived from an EMBL/GenBank/DDBJ whole genome shotgun (WGS) entry which is preliminary data.</text>
</comment>
<dbReference type="InterPro" id="IPR004046">
    <property type="entry name" value="GST_C"/>
</dbReference>
<reference evidence="4 5" key="1">
    <citation type="submission" date="2017-11" db="EMBL/GenBank/DDBJ databases">
        <title>Sphingomonas oleivorans sp. nov., isolated from oil-contaminated soil.</title>
        <authorList>
            <person name="Wang L."/>
            <person name="Chen L."/>
        </authorList>
    </citation>
    <scope>NUCLEOTIDE SEQUENCE [LARGE SCALE GENOMIC DNA]</scope>
    <source>
        <strain evidence="4 5">K101</strain>
    </source>
</reference>
<dbReference type="CDD" id="cd03188">
    <property type="entry name" value="GST_C_Beta"/>
    <property type="match status" value="1"/>
</dbReference>
<evidence type="ECO:0000259" key="3">
    <source>
        <dbReference type="PROSITE" id="PS50405"/>
    </source>
</evidence>
<dbReference type="PROSITE" id="PS50404">
    <property type="entry name" value="GST_NTER"/>
    <property type="match status" value="1"/>
</dbReference>
<dbReference type="SUPFAM" id="SSF52833">
    <property type="entry name" value="Thioredoxin-like"/>
    <property type="match status" value="1"/>
</dbReference>
<protein>
    <submittedName>
        <fullName evidence="4">Glutathione S-transferase</fullName>
    </submittedName>
</protein>
<keyword evidence="5" id="KW-1185">Reference proteome</keyword>
<evidence type="ECO:0000256" key="1">
    <source>
        <dbReference type="RuleBase" id="RU003494"/>
    </source>
</evidence>
<accession>A0A2T4HLY1</accession>
<dbReference type="SFLD" id="SFLDS00019">
    <property type="entry name" value="Glutathione_Transferase_(cytos"/>
    <property type="match status" value="1"/>
</dbReference>
<dbReference type="EMBL" id="PHHF01000079">
    <property type="protein sequence ID" value="PTD16822.1"/>
    <property type="molecule type" value="Genomic_DNA"/>
</dbReference>
<gene>
    <name evidence="4" type="ORF">CV103_20040</name>
</gene>
<evidence type="ECO:0000259" key="2">
    <source>
        <dbReference type="PROSITE" id="PS50404"/>
    </source>
</evidence>
<name>A0A2T4HLY1_9SPHN</name>
<dbReference type="Proteomes" id="UP000241206">
    <property type="component" value="Unassembled WGS sequence"/>
</dbReference>
<dbReference type="SUPFAM" id="SSF47616">
    <property type="entry name" value="GST C-terminal domain-like"/>
    <property type="match status" value="1"/>
</dbReference>
<dbReference type="SFLD" id="SFLDG00358">
    <property type="entry name" value="Main_(cytGST)"/>
    <property type="match status" value="1"/>
</dbReference>
<comment type="similarity">
    <text evidence="1">Belongs to the GST superfamily.</text>
</comment>
<dbReference type="PANTHER" id="PTHR44051:SF8">
    <property type="entry name" value="GLUTATHIONE S-TRANSFERASE GSTA"/>
    <property type="match status" value="1"/>
</dbReference>
<dbReference type="Gene3D" id="3.40.30.10">
    <property type="entry name" value="Glutaredoxin"/>
    <property type="match status" value="1"/>
</dbReference>